<evidence type="ECO:0000313" key="1">
    <source>
        <dbReference type="EMBL" id="GBL82522.1"/>
    </source>
</evidence>
<gene>
    <name evidence="1" type="ORF">AVEN_254961_1</name>
</gene>
<comment type="caution">
    <text evidence="1">The sequence shown here is derived from an EMBL/GenBank/DDBJ whole genome shotgun (WGS) entry which is preliminary data.</text>
</comment>
<reference evidence="1 2" key="1">
    <citation type="journal article" date="2019" name="Sci. Rep.">
        <title>Orb-weaving spider Araneus ventricosus genome elucidates the spidroin gene catalogue.</title>
        <authorList>
            <person name="Kono N."/>
            <person name="Nakamura H."/>
            <person name="Ohtoshi R."/>
            <person name="Moran D.A.P."/>
            <person name="Shinohara A."/>
            <person name="Yoshida Y."/>
            <person name="Fujiwara M."/>
            <person name="Mori M."/>
            <person name="Tomita M."/>
            <person name="Arakawa K."/>
        </authorList>
    </citation>
    <scope>NUCLEOTIDE SEQUENCE [LARGE SCALE GENOMIC DNA]</scope>
</reference>
<evidence type="ECO:0000313" key="2">
    <source>
        <dbReference type="Proteomes" id="UP000499080"/>
    </source>
</evidence>
<protein>
    <submittedName>
        <fullName evidence="1">Uncharacterized protein</fullName>
    </submittedName>
</protein>
<dbReference type="Proteomes" id="UP000499080">
    <property type="component" value="Unassembled WGS sequence"/>
</dbReference>
<keyword evidence="2" id="KW-1185">Reference proteome</keyword>
<organism evidence="1 2">
    <name type="scientific">Araneus ventricosus</name>
    <name type="common">Orbweaver spider</name>
    <name type="synonym">Epeira ventricosa</name>
    <dbReference type="NCBI Taxonomy" id="182803"/>
    <lineage>
        <taxon>Eukaryota</taxon>
        <taxon>Metazoa</taxon>
        <taxon>Ecdysozoa</taxon>
        <taxon>Arthropoda</taxon>
        <taxon>Chelicerata</taxon>
        <taxon>Arachnida</taxon>
        <taxon>Araneae</taxon>
        <taxon>Araneomorphae</taxon>
        <taxon>Entelegynae</taxon>
        <taxon>Araneoidea</taxon>
        <taxon>Araneidae</taxon>
        <taxon>Araneus</taxon>
    </lineage>
</organism>
<sequence>TSISVVIQRSHGNICFRSELLVEFKLFAAVSAKDLREGALSFCDEFPCDVYRRDLLAFILELGVFVSDGIHEELGPSALPNIQGGTFKRIFSPAPLRSHTSSPRSGIQTLAAAGHPPLTPVKSLPNLKTHIAQEATFHVYG</sequence>
<proteinExistence type="predicted"/>
<dbReference type="AlphaFoldDB" id="A0A4Y2ARD8"/>
<accession>A0A4Y2ARD8</accession>
<dbReference type="EMBL" id="BGPR01157378">
    <property type="protein sequence ID" value="GBL82522.1"/>
    <property type="molecule type" value="Genomic_DNA"/>
</dbReference>
<feature type="non-terminal residue" evidence="1">
    <location>
        <position position="1"/>
    </location>
</feature>
<name>A0A4Y2ARD8_ARAVE</name>